<comment type="cofactor">
    <cofactor evidence="1 5">
        <name>Zn(2+)</name>
        <dbReference type="ChEBI" id="CHEBI:29105"/>
    </cofactor>
</comment>
<comment type="similarity">
    <text evidence="5">Belongs to the zinc-containing alcohol dehydrogenase family.</text>
</comment>
<proteinExistence type="inferred from homology"/>
<gene>
    <name evidence="7" type="ORF">TRIP_B250193</name>
</gene>
<dbReference type="PROSITE" id="PS00059">
    <property type="entry name" value="ADH_ZINC"/>
    <property type="match status" value="1"/>
</dbReference>
<dbReference type="InterPro" id="IPR011032">
    <property type="entry name" value="GroES-like_sf"/>
</dbReference>
<feature type="domain" description="Enoyl reductase (ER)" evidence="6">
    <location>
        <begin position="9"/>
        <end position="345"/>
    </location>
</feature>
<keyword evidence="2 5" id="KW-0479">Metal-binding</keyword>
<sequence>MKAVVLMEGQRVGMAEVPEPRLQKNDDVLVEVKAAAICGSDIHIKHGQLPGIAPGTVMGHEFVGVVRETGGDVSRFKPGDRVSVPAAVWCGTCPACRRGQIQYCPNGGVWGGGEFFGKGLAGAQTSYVRVPYADMCLTPIPDQVSDEQAVFVGDVFSTGYHAALEGGIATGDTVAIFGCGPIGLAALVSAWQMGPREVFAVDMFDNRLEIARHYGATVVDAREENAVERLREATGGEGVDAVIEAIGNPATFQQALRSVRRGGTVSVVGLFPAPVEFPLNELAYYGVRINMGLGSLAHMPQLMGLLEAGRVDLTPLATHSFALEDAVEAYDLFENHKDACIKVILKP</sequence>
<evidence type="ECO:0000256" key="4">
    <source>
        <dbReference type="ARBA" id="ARBA00023002"/>
    </source>
</evidence>
<dbReference type="GO" id="GO:0008270">
    <property type="term" value="F:zinc ion binding"/>
    <property type="evidence" value="ECO:0007669"/>
    <property type="project" value="InterPro"/>
</dbReference>
<dbReference type="Gene3D" id="3.90.180.10">
    <property type="entry name" value="Medium-chain alcohol dehydrogenases, catalytic domain"/>
    <property type="match status" value="1"/>
</dbReference>
<dbReference type="InterPro" id="IPR002328">
    <property type="entry name" value="ADH_Zn_CS"/>
</dbReference>
<dbReference type="SMART" id="SM00829">
    <property type="entry name" value="PKS_ER"/>
    <property type="match status" value="1"/>
</dbReference>
<keyword evidence="4" id="KW-0560">Oxidoreductase</keyword>
<evidence type="ECO:0000259" key="6">
    <source>
        <dbReference type="SMART" id="SM00829"/>
    </source>
</evidence>
<evidence type="ECO:0000313" key="7">
    <source>
        <dbReference type="EMBL" id="VBB43098.1"/>
    </source>
</evidence>
<dbReference type="Gene3D" id="3.40.50.720">
    <property type="entry name" value="NAD(P)-binding Rossmann-like Domain"/>
    <property type="match status" value="1"/>
</dbReference>
<organism evidence="7">
    <name type="scientific">Uncultured Desulfatiglans sp</name>
    <dbReference type="NCBI Taxonomy" id="1748965"/>
    <lineage>
        <taxon>Bacteria</taxon>
        <taxon>Pseudomonadati</taxon>
        <taxon>Thermodesulfobacteriota</taxon>
        <taxon>Desulfobacteria</taxon>
        <taxon>Desulfatiglandales</taxon>
        <taxon>Desulfatiglandaceae</taxon>
        <taxon>Desulfatiglans</taxon>
        <taxon>environmental samples</taxon>
    </lineage>
</organism>
<evidence type="ECO:0000256" key="5">
    <source>
        <dbReference type="RuleBase" id="RU361277"/>
    </source>
</evidence>
<dbReference type="GO" id="GO:0016616">
    <property type="term" value="F:oxidoreductase activity, acting on the CH-OH group of donors, NAD or NADP as acceptor"/>
    <property type="evidence" value="ECO:0007669"/>
    <property type="project" value="UniProtKB-ARBA"/>
</dbReference>
<dbReference type="InterPro" id="IPR036291">
    <property type="entry name" value="NAD(P)-bd_dom_sf"/>
</dbReference>
<dbReference type="InterPro" id="IPR013149">
    <property type="entry name" value="ADH-like_C"/>
</dbReference>
<evidence type="ECO:0000256" key="2">
    <source>
        <dbReference type="ARBA" id="ARBA00022723"/>
    </source>
</evidence>
<name>A0A653A583_UNCDX</name>
<reference evidence="7" key="1">
    <citation type="submission" date="2018-07" db="EMBL/GenBank/DDBJ databases">
        <authorList>
            <consortium name="Genoscope - CEA"/>
            <person name="William W."/>
        </authorList>
    </citation>
    <scope>NUCLEOTIDE SEQUENCE</scope>
    <source>
        <strain evidence="7">IK1</strain>
    </source>
</reference>
<evidence type="ECO:0000256" key="3">
    <source>
        <dbReference type="ARBA" id="ARBA00022833"/>
    </source>
</evidence>
<dbReference type="EMBL" id="UPXX01000018">
    <property type="protein sequence ID" value="VBB43098.1"/>
    <property type="molecule type" value="Genomic_DNA"/>
</dbReference>
<dbReference type="InterPro" id="IPR020843">
    <property type="entry name" value="ER"/>
</dbReference>
<dbReference type="SUPFAM" id="SSF51735">
    <property type="entry name" value="NAD(P)-binding Rossmann-fold domains"/>
    <property type="match status" value="1"/>
</dbReference>
<keyword evidence="3 5" id="KW-0862">Zinc</keyword>
<evidence type="ECO:0000256" key="1">
    <source>
        <dbReference type="ARBA" id="ARBA00001947"/>
    </source>
</evidence>
<accession>A0A653A583</accession>
<dbReference type="SUPFAM" id="SSF50129">
    <property type="entry name" value="GroES-like"/>
    <property type="match status" value="1"/>
</dbReference>
<dbReference type="Pfam" id="PF08240">
    <property type="entry name" value="ADH_N"/>
    <property type="match status" value="1"/>
</dbReference>
<protein>
    <recommendedName>
        <fullName evidence="6">Enoyl reductase (ER) domain-containing protein</fullName>
    </recommendedName>
</protein>
<dbReference type="Pfam" id="PF00107">
    <property type="entry name" value="ADH_zinc_N"/>
    <property type="match status" value="1"/>
</dbReference>
<dbReference type="AlphaFoldDB" id="A0A653A583"/>
<dbReference type="PANTHER" id="PTHR42813">
    <property type="entry name" value="ZINC-TYPE ALCOHOL DEHYDROGENASE-LIKE"/>
    <property type="match status" value="1"/>
</dbReference>
<dbReference type="InterPro" id="IPR013154">
    <property type="entry name" value="ADH-like_N"/>
</dbReference>